<reference evidence="6 7" key="1">
    <citation type="submission" date="2014-04" db="EMBL/GenBank/DDBJ databases">
        <title>Evolutionary Origins and Diversification of the Mycorrhizal Mutualists.</title>
        <authorList>
            <consortium name="DOE Joint Genome Institute"/>
            <consortium name="Mycorrhizal Genomics Consortium"/>
            <person name="Kohler A."/>
            <person name="Kuo A."/>
            <person name="Nagy L.G."/>
            <person name="Floudas D."/>
            <person name="Copeland A."/>
            <person name="Barry K.W."/>
            <person name="Cichocki N."/>
            <person name="Veneault-Fourrey C."/>
            <person name="LaButti K."/>
            <person name="Lindquist E.A."/>
            <person name="Lipzen A."/>
            <person name="Lundell T."/>
            <person name="Morin E."/>
            <person name="Murat C."/>
            <person name="Riley R."/>
            <person name="Ohm R."/>
            <person name="Sun H."/>
            <person name="Tunlid A."/>
            <person name="Henrissat B."/>
            <person name="Grigoriev I.V."/>
            <person name="Hibbett D.S."/>
            <person name="Martin F."/>
        </authorList>
    </citation>
    <scope>NUCLEOTIDE SEQUENCE [LARGE SCALE GENOMIC DNA]</scope>
    <source>
        <strain evidence="6 7">Koide BX008</strain>
    </source>
</reference>
<dbReference type="AlphaFoldDB" id="A0A0C2SQQ0"/>
<evidence type="ECO:0000256" key="4">
    <source>
        <dbReference type="SAM" id="MobiDB-lite"/>
    </source>
</evidence>
<dbReference type="PANTHER" id="PTHR23236">
    <property type="entry name" value="EUKARYOTIC TRANSLATION INITIATION FACTOR 4B/4H"/>
    <property type="match status" value="1"/>
</dbReference>
<dbReference type="InParanoid" id="A0A0C2SQQ0"/>
<dbReference type="GO" id="GO:0003723">
    <property type="term" value="F:RNA binding"/>
    <property type="evidence" value="ECO:0007669"/>
    <property type="project" value="UniProtKB-UniRule"/>
</dbReference>
<dbReference type="Gene3D" id="3.30.70.330">
    <property type="match status" value="2"/>
</dbReference>
<accession>A0A0C2SQQ0</accession>
<evidence type="ECO:0000256" key="2">
    <source>
        <dbReference type="ARBA" id="ARBA00022884"/>
    </source>
</evidence>
<feature type="domain" description="RRM" evidence="5">
    <location>
        <begin position="156"/>
        <end position="234"/>
    </location>
</feature>
<gene>
    <name evidence="6" type="ORF">M378DRAFT_76592</name>
</gene>
<dbReference type="PANTHER" id="PTHR23236:SF119">
    <property type="entry name" value="NUCLEAR RNA-BINDING PROTEIN SART-3"/>
    <property type="match status" value="1"/>
</dbReference>
<protein>
    <recommendedName>
        <fullName evidence="5">RRM domain-containing protein</fullName>
    </recommendedName>
</protein>
<evidence type="ECO:0000256" key="1">
    <source>
        <dbReference type="ARBA" id="ARBA00022737"/>
    </source>
</evidence>
<dbReference type="InterPro" id="IPR012677">
    <property type="entry name" value="Nucleotide-bd_a/b_plait_sf"/>
</dbReference>
<dbReference type="SUPFAM" id="SSF54928">
    <property type="entry name" value="RNA-binding domain, RBD"/>
    <property type="match status" value="1"/>
</dbReference>
<dbReference type="CDD" id="cd00590">
    <property type="entry name" value="RRM_SF"/>
    <property type="match status" value="1"/>
</dbReference>
<dbReference type="PROSITE" id="PS50102">
    <property type="entry name" value="RRM"/>
    <property type="match status" value="2"/>
</dbReference>
<dbReference type="InterPro" id="IPR035979">
    <property type="entry name" value="RBD_domain_sf"/>
</dbReference>
<organism evidence="6 7">
    <name type="scientific">Amanita muscaria (strain Koide BX008)</name>
    <dbReference type="NCBI Taxonomy" id="946122"/>
    <lineage>
        <taxon>Eukaryota</taxon>
        <taxon>Fungi</taxon>
        <taxon>Dikarya</taxon>
        <taxon>Basidiomycota</taxon>
        <taxon>Agaricomycotina</taxon>
        <taxon>Agaricomycetes</taxon>
        <taxon>Agaricomycetidae</taxon>
        <taxon>Agaricales</taxon>
        <taxon>Pluteineae</taxon>
        <taxon>Amanitaceae</taxon>
        <taxon>Amanita</taxon>
    </lineage>
</organism>
<dbReference type="HOGENOM" id="CLU_1165573_0_0_1"/>
<dbReference type="InterPro" id="IPR000504">
    <property type="entry name" value="RRM_dom"/>
</dbReference>
<evidence type="ECO:0000259" key="5">
    <source>
        <dbReference type="PROSITE" id="PS50102"/>
    </source>
</evidence>
<dbReference type="EMBL" id="KN818241">
    <property type="protein sequence ID" value="KIL65605.1"/>
    <property type="molecule type" value="Genomic_DNA"/>
</dbReference>
<name>A0A0C2SQQ0_AMAMK</name>
<dbReference type="STRING" id="946122.A0A0C2SQQ0"/>
<proteinExistence type="predicted"/>
<dbReference type="Proteomes" id="UP000054549">
    <property type="component" value="Unassembled WGS sequence"/>
</dbReference>
<evidence type="ECO:0000256" key="3">
    <source>
        <dbReference type="PROSITE-ProRule" id="PRU00176"/>
    </source>
</evidence>
<dbReference type="OrthoDB" id="439808at2759"/>
<keyword evidence="7" id="KW-1185">Reference proteome</keyword>
<dbReference type="Pfam" id="PF00076">
    <property type="entry name" value="RRM_1"/>
    <property type="match status" value="2"/>
</dbReference>
<sequence length="238" mass="26973">MSFGPATRYQVTRLFPRRSALSESTRLPSLSFNTSRTFSSSSPVWNEVSNEKGAPREQTPSRTIYIGNVPYAASTEQLEEMFSSFGKIEAVRMKYDDEGKSMGYAHIDFVTEADAVAAVESAQEEPFWLNNRTLMVNFARPGIKRTRTKPPQIPSNRLFFNEFDGTTNDLQQSLEKYAKSIVRIDFHKDRRTGGLLNRGHIRFTSEEIATSALNEMNGSVTDSGSELHLEYAYRRSEN</sequence>
<evidence type="ECO:0000313" key="6">
    <source>
        <dbReference type="EMBL" id="KIL65605.1"/>
    </source>
</evidence>
<evidence type="ECO:0000313" key="7">
    <source>
        <dbReference type="Proteomes" id="UP000054549"/>
    </source>
</evidence>
<feature type="region of interest" description="Disordered" evidence="4">
    <location>
        <begin position="36"/>
        <end position="58"/>
    </location>
</feature>
<keyword evidence="1" id="KW-0677">Repeat</keyword>
<keyword evidence="2 3" id="KW-0694">RNA-binding</keyword>
<feature type="domain" description="RRM" evidence="5">
    <location>
        <begin position="62"/>
        <end position="141"/>
    </location>
</feature>
<dbReference type="SMART" id="SM00360">
    <property type="entry name" value="RRM"/>
    <property type="match status" value="2"/>
</dbReference>